<dbReference type="OrthoDB" id="4790878at2759"/>
<reference evidence="1" key="1">
    <citation type="submission" date="2020-01" db="EMBL/GenBank/DDBJ databases">
        <authorList>
            <consortium name="DOE Joint Genome Institute"/>
            <person name="Haridas S."/>
            <person name="Albert R."/>
            <person name="Binder M."/>
            <person name="Bloem J."/>
            <person name="Labutti K."/>
            <person name="Salamov A."/>
            <person name="Andreopoulos B."/>
            <person name="Baker S.E."/>
            <person name="Barry K."/>
            <person name="Bills G."/>
            <person name="Bluhm B.H."/>
            <person name="Cannon C."/>
            <person name="Castanera R."/>
            <person name="Culley D.E."/>
            <person name="Daum C."/>
            <person name="Ezra D."/>
            <person name="Gonzalez J.B."/>
            <person name="Henrissat B."/>
            <person name="Kuo A."/>
            <person name="Liang C."/>
            <person name="Lipzen A."/>
            <person name="Lutzoni F."/>
            <person name="Magnuson J."/>
            <person name="Mondo S."/>
            <person name="Nolan M."/>
            <person name="Ohm R."/>
            <person name="Pangilinan J."/>
            <person name="Park H.-J."/>
            <person name="Ramirez L."/>
            <person name="Alfaro M."/>
            <person name="Sun H."/>
            <person name="Tritt A."/>
            <person name="Yoshinaga Y."/>
            <person name="Zwiers L.-H."/>
            <person name="Turgeon B.G."/>
            <person name="Goodwin S.B."/>
            <person name="Spatafora J.W."/>
            <person name="Crous P.W."/>
            <person name="Grigoriev I.V."/>
        </authorList>
    </citation>
    <scope>NUCLEOTIDE SEQUENCE</scope>
    <source>
        <strain evidence="1">IPT5</strain>
    </source>
</reference>
<gene>
    <name evidence="1" type="ORF">T440DRAFT_484594</name>
</gene>
<proteinExistence type="predicted"/>
<organism evidence="1 2">
    <name type="scientific">Plenodomus tracheiphilus IPT5</name>
    <dbReference type="NCBI Taxonomy" id="1408161"/>
    <lineage>
        <taxon>Eukaryota</taxon>
        <taxon>Fungi</taxon>
        <taxon>Dikarya</taxon>
        <taxon>Ascomycota</taxon>
        <taxon>Pezizomycotina</taxon>
        <taxon>Dothideomycetes</taxon>
        <taxon>Pleosporomycetidae</taxon>
        <taxon>Pleosporales</taxon>
        <taxon>Pleosporineae</taxon>
        <taxon>Leptosphaeriaceae</taxon>
        <taxon>Plenodomus</taxon>
    </lineage>
</organism>
<sequence>MTVADTSTKHGWAGNAPTSYTSSLVTINNHTRFSALLRALITPVKPATALDTEFGRCKGVIYLAEEKANRVESRVATGNMLFLAFFIRAEFQRVQGYKLRITGAYSTGSGCLSLVRTKRMTEYDDLTTYHFTLYKITCFVRCYACVVPCSGTALHHGQKRCGEALQKGDECPELQEPPHKTSQPLTSRSEGAWRWERLQPASCLILLEQFPRVRSVAIKCCAASFASESCQGKLFEAIQKCAAHTGVSVRVHIPHWSLADPDFVLRGLFYLYSLRNDATLVSRLARVSPVTYLSNSASEILTVNQPIPRNVRFYPWDDAFDPQLFEQSYRKKPLLEHPLTQAAIGNVGNLTRAWIENGL</sequence>
<protein>
    <submittedName>
        <fullName evidence="1">Uncharacterized protein</fullName>
    </submittedName>
</protein>
<dbReference type="AlphaFoldDB" id="A0A6A7ALQ6"/>
<keyword evidence="2" id="KW-1185">Reference proteome</keyword>
<accession>A0A6A7ALQ6</accession>
<evidence type="ECO:0000313" key="2">
    <source>
        <dbReference type="Proteomes" id="UP000799423"/>
    </source>
</evidence>
<name>A0A6A7ALQ6_9PLEO</name>
<dbReference type="Proteomes" id="UP000799423">
    <property type="component" value="Unassembled WGS sequence"/>
</dbReference>
<dbReference type="EMBL" id="MU006509">
    <property type="protein sequence ID" value="KAF2843863.1"/>
    <property type="molecule type" value="Genomic_DNA"/>
</dbReference>
<evidence type="ECO:0000313" key="1">
    <source>
        <dbReference type="EMBL" id="KAF2843863.1"/>
    </source>
</evidence>